<organism evidence="3 4">
    <name type="scientific">Microthlaspi erraticum</name>
    <dbReference type="NCBI Taxonomy" id="1685480"/>
    <lineage>
        <taxon>Eukaryota</taxon>
        <taxon>Viridiplantae</taxon>
        <taxon>Streptophyta</taxon>
        <taxon>Embryophyta</taxon>
        <taxon>Tracheophyta</taxon>
        <taxon>Spermatophyta</taxon>
        <taxon>Magnoliopsida</taxon>
        <taxon>eudicotyledons</taxon>
        <taxon>Gunneridae</taxon>
        <taxon>Pentapetalae</taxon>
        <taxon>rosids</taxon>
        <taxon>malvids</taxon>
        <taxon>Brassicales</taxon>
        <taxon>Brassicaceae</taxon>
        <taxon>Coluteocarpeae</taxon>
        <taxon>Microthlaspi</taxon>
    </lineage>
</organism>
<dbReference type="Proteomes" id="UP000467841">
    <property type="component" value="Unassembled WGS sequence"/>
</dbReference>
<dbReference type="CDD" id="cd04481">
    <property type="entry name" value="RPA1_DBD_B_like"/>
    <property type="match status" value="1"/>
</dbReference>
<dbReference type="Pfam" id="PF02721">
    <property type="entry name" value="DUF223"/>
    <property type="match status" value="1"/>
</dbReference>
<dbReference type="EMBL" id="CACVBM020001126">
    <property type="protein sequence ID" value="CAA7032683.1"/>
    <property type="molecule type" value="Genomic_DNA"/>
</dbReference>
<gene>
    <name evidence="3" type="ORF">MERR_LOCUS19918</name>
</gene>
<comment type="caution">
    <text evidence="3">The sequence shown here is derived from an EMBL/GenBank/DDBJ whole genome shotgun (WGS) entry which is preliminary data.</text>
</comment>
<dbReference type="SUPFAM" id="SSF50249">
    <property type="entry name" value="Nucleic acid-binding proteins"/>
    <property type="match status" value="1"/>
</dbReference>
<feature type="compositionally biased region" description="Acidic residues" evidence="1">
    <location>
        <begin position="219"/>
        <end position="235"/>
    </location>
</feature>
<dbReference type="AlphaFoldDB" id="A0A6D2IYR2"/>
<proteinExistence type="predicted"/>
<reference evidence="3" key="1">
    <citation type="submission" date="2020-01" db="EMBL/GenBank/DDBJ databases">
        <authorList>
            <person name="Mishra B."/>
        </authorList>
    </citation>
    <scope>NUCLEOTIDE SEQUENCE [LARGE SCALE GENOMIC DNA]</scope>
</reference>
<feature type="domain" description="Replication protein A 70 kDa DNA-binding subunit B/D first OB fold" evidence="2">
    <location>
        <begin position="4"/>
        <end position="48"/>
    </location>
</feature>
<evidence type="ECO:0000313" key="3">
    <source>
        <dbReference type="EMBL" id="CAA7032683.1"/>
    </source>
</evidence>
<accession>A0A6D2IYR2</accession>
<dbReference type="Gene3D" id="2.40.50.140">
    <property type="entry name" value="Nucleic acid-binding proteins"/>
    <property type="match status" value="2"/>
</dbReference>
<evidence type="ECO:0000256" key="1">
    <source>
        <dbReference type="SAM" id="MobiDB-lite"/>
    </source>
</evidence>
<protein>
    <recommendedName>
        <fullName evidence="2">Replication protein A 70 kDa DNA-binding subunit B/D first OB fold domain-containing protein</fullName>
    </recommendedName>
</protein>
<evidence type="ECO:0000313" key="4">
    <source>
        <dbReference type="Proteomes" id="UP000467841"/>
    </source>
</evidence>
<dbReference type="InterPro" id="IPR012340">
    <property type="entry name" value="NA-bd_OB-fold"/>
</dbReference>
<dbReference type="OrthoDB" id="1935380at2759"/>
<feature type="region of interest" description="Disordered" evidence="1">
    <location>
        <begin position="209"/>
        <end position="235"/>
    </location>
</feature>
<dbReference type="InterPro" id="IPR003871">
    <property type="entry name" value="RFA1B/D_OB_1st"/>
</dbReference>
<sequence>MGRTLNFILVDEEGTKIHATVNRPAINLFDSLPEGSWAQISGVCVSSSNWIDCNHFLSTHPYMLVLPSTATISPISPLTDRHFFNFALFEDVMSGFFNIAYPIDLIGTIHIVGKLSPAKNSANAERSIPFTIRDQSGNELYCIAYGRVTEKFSLEWSLIPDGDVRILLSEWRVSASRKMYSGLAENMIVDGGKYCRFYLNPEFPGVGGDAHAMERRDESEMEISAVDDSDALSTA</sequence>
<name>A0A6D2IYR2_9BRAS</name>
<keyword evidence="4" id="KW-1185">Reference proteome</keyword>
<evidence type="ECO:0000259" key="2">
    <source>
        <dbReference type="Pfam" id="PF02721"/>
    </source>
</evidence>